<proteinExistence type="predicted"/>
<gene>
    <name evidence="3" type="ORF">HK097_007511</name>
</gene>
<evidence type="ECO:0000256" key="1">
    <source>
        <dbReference type="SAM" id="MobiDB-lite"/>
    </source>
</evidence>
<dbReference type="InterPro" id="IPR007275">
    <property type="entry name" value="YTH_domain"/>
</dbReference>
<feature type="region of interest" description="Disordered" evidence="1">
    <location>
        <begin position="1"/>
        <end position="31"/>
    </location>
</feature>
<dbReference type="PANTHER" id="PTHR12357:SF89">
    <property type="entry name" value="YTH DOMAIN-CONTAINING FAMILY PROTEIN"/>
    <property type="match status" value="1"/>
</dbReference>
<dbReference type="GO" id="GO:1990247">
    <property type="term" value="F:N6-methyladenosine-containing RNA reader activity"/>
    <property type="evidence" value="ECO:0007669"/>
    <property type="project" value="TreeGrafter"/>
</dbReference>
<sequence>MHNRLLPSPAAPPSADFRPPPPPSRPQTWPSITYPVISPSRVTLLSDIPADISRKLDHWDAGMGSFIKVAIERLAMSKEEELAREKKRKVREIVAASGFNQTLTASRNMYVFFPTVDNTCTSLIASVIPQARYFVINSFTEDDVHKFPKYNIWFSTEIDNRRLNNALNSALTNAVTEMTTKMESQIWCDEEEGVCVRIGRKGYEPEQTDQTSFATPEEDSTGKGQ</sequence>
<dbReference type="Proteomes" id="UP001212841">
    <property type="component" value="Unassembled WGS sequence"/>
</dbReference>
<dbReference type="GO" id="GO:0005737">
    <property type="term" value="C:cytoplasm"/>
    <property type="evidence" value="ECO:0007669"/>
    <property type="project" value="TreeGrafter"/>
</dbReference>
<evidence type="ECO:0000313" key="3">
    <source>
        <dbReference type="EMBL" id="KAJ3051484.1"/>
    </source>
</evidence>
<organism evidence="3 4">
    <name type="scientific">Rhizophlyctis rosea</name>
    <dbReference type="NCBI Taxonomy" id="64517"/>
    <lineage>
        <taxon>Eukaryota</taxon>
        <taxon>Fungi</taxon>
        <taxon>Fungi incertae sedis</taxon>
        <taxon>Chytridiomycota</taxon>
        <taxon>Chytridiomycota incertae sedis</taxon>
        <taxon>Chytridiomycetes</taxon>
        <taxon>Rhizophlyctidales</taxon>
        <taxon>Rhizophlyctidaceae</taxon>
        <taxon>Rhizophlyctis</taxon>
    </lineage>
</organism>
<dbReference type="InterPro" id="IPR045168">
    <property type="entry name" value="YTH_prot"/>
</dbReference>
<reference evidence="3" key="1">
    <citation type="submission" date="2020-05" db="EMBL/GenBank/DDBJ databases">
        <title>Phylogenomic resolution of chytrid fungi.</title>
        <authorList>
            <person name="Stajich J.E."/>
            <person name="Amses K."/>
            <person name="Simmons R."/>
            <person name="Seto K."/>
            <person name="Myers J."/>
            <person name="Bonds A."/>
            <person name="Quandt C.A."/>
            <person name="Barry K."/>
            <person name="Liu P."/>
            <person name="Grigoriev I."/>
            <person name="Longcore J.E."/>
            <person name="James T.Y."/>
        </authorList>
    </citation>
    <scope>NUCLEOTIDE SEQUENCE</scope>
    <source>
        <strain evidence="3">JEL0318</strain>
    </source>
</reference>
<dbReference type="Gene3D" id="3.10.590.10">
    <property type="entry name" value="ph1033 like domains"/>
    <property type="match status" value="1"/>
</dbReference>
<dbReference type="PROSITE" id="PS50882">
    <property type="entry name" value="YTH"/>
    <property type="match status" value="1"/>
</dbReference>
<keyword evidence="4" id="KW-1185">Reference proteome</keyword>
<dbReference type="GO" id="GO:0003729">
    <property type="term" value="F:mRNA binding"/>
    <property type="evidence" value="ECO:0007669"/>
    <property type="project" value="TreeGrafter"/>
</dbReference>
<comment type="caution">
    <text evidence="3">The sequence shown here is derived from an EMBL/GenBank/DDBJ whole genome shotgun (WGS) entry which is preliminary data.</text>
</comment>
<name>A0AAD5SCY7_9FUNG</name>
<dbReference type="Pfam" id="PF04146">
    <property type="entry name" value="YTH"/>
    <property type="match status" value="1"/>
</dbReference>
<dbReference type="GO" id="GO:0061157">
    <property type="term" value="P:mRNA destabilization"/>
    <property type="evidence" value="ECO:0007669"/>
    <property type="project" value="TreeGrafter"/>
</dbReference>
<dbReference type="EMBL" id="JADGJD010000391">
    <property type="protein sequence ID" value="KAJ3051484.1"/>
    <property type="molecule type" value="Genomic_DNA"/>
</dbReference>
<accession>A0AAD5SCY7</accession>
<evidence type="ECO:0000259" key="2">
    <source>
        <dbReference type="PROSITE" id="PS50882"/>
    </source>
</evidence>
<dbReference type="AlphaFoldDB" id="A0AAD5SCY7"/>
<protein>
    <recommendedName>
        <fullName evidence="2">YTH domain-containing protein</fullName>
    </recommendedName>
</protein>
<feature type="domain" description="YTH" evidence="2">
    <location>
        <begin position="131"/>
        <end position="225"/>
    </location>
</feature>
<dbReference type="PANTHER" id="PTHR12357">
    <property type="entry name" value="YTH YT521-B HOMOLOGY DOMAIN-CONTAINING"/>
    <property type="match status" value="1"/>
</dbReference>
<evidence type="ECO:0000313" key="4">
    <source>
        <dbReference type="Proteomes" id="UP001212841"/>
    </source>
</evidence>
<feature type="region of interest" description="Disordered" evidence="1">
    <location>
        <begin position="203"/>
        <end position="225"/>
    </location>
</feature>